<keyword evidence="1" id="KW-0812">Transmembrane</keyword>
<feature type="transmembrane region" description="Helical" evidence="1">
    <location>
        <begin position="95"/>
        <end position="126"/>
    </location>
</feature>
<dbReference type="RefSeq" id="WP_188750618.1">
    <property type="nucleotide sequence ID" value="NZ_BMIJ01000007.1"/>
</dbReference>
<accession>A0ABQ1KNI4</accession>
<gene>
    <name evidence="2" type="ORF">GCM10011352_34590</name>
</gene>
<organism evidence="2 3">
    <name type="scientific">Marinobacterium zhoushanense</name>
    <dbReference type="NCBI Taxonomy" id="1679163"/>
    <lineage>
        <taxon>Bacteria</taxon>
        <taxon>Pseudomonadati</taxon>
        <taxon>Pseudomonadota</taxon>
        <taxon>Gammaproteobacteria</taxon>
        <taxon>Oceanospirillales</taxon>
        <taxon>Oceanospirillaceae</taxon>
        <taxon>Marinobacterium</taxon>
    </lineage>
</organism>
<dbReference type="EMBL" id="BMIJ01000007">
    <property type="protein sequence ID" value="GGC05489.1"/>
    <property type="molecule type" value="Genomic_DNA"/>
</dbReference>
<feature type="transmembrane region" description="Helical" evidence="1">
    <location>
        <begin position="51"/>
        <end position="75"/>
    </location>
</feature>
<dbReference type="InterPro" id="IPR007498">
    <property type="entry name" value="PqiA-like"/>
</dbReference>
<comment type="caution">
    <text evidence="2">The sequence shown here is derived from an EMBL/GenBank/DDBJ whole genome shotgun (WGS) entry which is preliminary data.</text>
</comment>
<reference evidence="3" key="1">
    <citation type="journal article" date="2019" name="Int. J. Syst. Evol. Microbiol.">
        <title>The Global Catalogue of Microorganisms (GCM) 10K type strain sequencing project: providing services to taxonomists for standard genome sequencing and annotation.</title>
        <authorList>
            <consortium name="The Broad Institute Genomics Platform"/>
            <consortium name="The Broad Institute Genome Sequencing Center for Infectious Disease"/>
            <person name="Wu L."/>
            <person name="Ma J."/>
        </authorList>
    </citation>
    <scope>NUCLEOTIDE SEQUENCE [LARGE SCALE GENOMIC DNA]</scope>
    <source>
        <strain evidence="3">CGMCC 1.15341</strain>
    </source>
</reference>
<proteinExistence type="predicted"/>
<sequence>MNALQPDNRIACHECDLLMQRPQIQGDQVVNCPRCGSRLISSHPNSAERSLALALAGLILLLPANLFPVLTLEVLGRQQEQTIFSSAMVLYRDGLALVALAVLLFAILVPLCKLLLLTYLSGALHLRRRWPLLPLAMRSYQHLDQWGMLEVYLIAVLVSVVKLVDIADVHPGLGLYSLGALIAVTALSSSQLDPDLFWHQIADLGDPVERVETGHE</sequence>
<evidence type="ECO:0000313" key="3">
    <source>
        <dbReference type="Proteomes" id="UP000629025"/>
    </source>
</evidence>
<keyword evidence="3" id="KW-1185">Reference proteome</keyword>
<evidence type="ECO:0000256" key="1">
    <source>
        <dbReference type="SAM" id="Phobius"/>
    </source>
</evidence>
<keyword evidence="1" id="KW-0472">Membrane</keyword>
<name>A0ABQ1KNI4_9GAMM</name>
<evidence type="ECO:0000313" key="2">
    <source>
        <dbReference type="EMBL" id="GGC05489.1"/>
    </source>
</evidence>
<protein>
    <submittedName>
        <fullName evidence="2">Paraquat-inducible protein A</fullName>
    </submittedName>
</protein>
<keyword evidence="1" id="KW-1133">Transmembrane helix</keyword>
<dbReference type="Proteomes" id="UP000629025">
    <property type="component" value="Unassembled WGS sequence"/>
</dbReference>
<dbReference type="Pfam" id="PF04403">
    <property type="entry name" value="PqiA"/>
    <property type="match status" value="1"/>
</dbReference>